<dbReference type="GO" id="GO:0046872">
    <property type="term" value="F:metal ion binding"/>
    <property type="evidence" value="ECO:0007669"/>
    <property type="project" value="UniProtKB-KW"/>
</dbReference>
<keyword evidence="3" id="KW-0862">Zinc</keyword>
<keyword evidence="2" id="KW-0479">Metal-binding</keyword>
<keyword evidence="7" id="KW-1185">Reference proteome</keyword>
<evidence type="ECO:0000256" key="4">
    <source>
        <dbReference type="ARBA" id="ARBA00023239"/>
    </source>
</evidence>
<dbReference type="PROSITE" id="PS51891">
    <property type="entry name" value="CENP_V_GFA"/>
    <property type="match status" value="1"/>
</dbReference>
<dbReference type="AlphaFoldDB" id="A0A9W8WBL0"/>
<dbReference type="PANTHER" id="PTHR33337:SF8">
    <property type="entry name" value="CENP-V_GFA DOMAIN-CONTAINING PROTEIN"/>
    <property type="match status" value="1"/>
</dbReference>
<evidence type="ECO:0000313" key="7">
    <source>
        <dbReference type="Proteomes" id="UP001140502"/>
    </source>
</evidence>
<evidence type="ECO:0000259" key="5">
    <source>
        <dbReference type="PROSITE" id="PS51891"/>
    </source>
</evidence>
<keyword evidence="4" id="KW-0456">Lyase</keyword>
<name>A0A9W8WBL0_9HYPO</name>
<dbReference type="Gene3D" id="3.90.1590.10">
    <property type="entry name" value="glutathione-dependent formaldehyde- activating enzyme (gfa)"/>
    <property type="match status" value="1"/>
</dbReference>
<sequence>MADEAIDTGRADSFFPRSSLTQDGWSTEEEATATCYCGAVQLRLPTSKPGYVSTFICHCSDCRKITASMFSSGITVLDSHLKHVRGEENLTQFSQSETIERKGSIMTNFFCKTCGTLMYRRGENFKGMSLLRLGTVDDFKLAETALRPKVEQFMKHKVDWLKDFEDVEHAEGQY</sequence>
<evidence type="ECO:0000256" key="1">
    <source>
        <dbReference type="ARBA" id="ARBA00005495"/>
    </source>
</evidence>
<dbReference type="Proteomes" id="UP001140502">
    <property type="component" value="Unassembled WGS sequence"/>
</dbReference>
<dbReference type="SUPFAM" id="SSF51316">
    <property type="entry name" value="Mss4-like"/>
    <property type="match status" value="1"/>
</dbReference>
<accession>A0A9W8WBL0</accession>
<dbReference type="EMBL" id="JAPEUR010000134">
    <property type="protein sequence ID" value="KAJ4318843.1"/>
    <property type="molecule type" value="Genomic_DNA"/>
</dbReference>
<evidence type="ECO:0000256" key="2">
    <source>
        <dbReference type="ARBA" id="ARBA00022723"/>
    </source>
</evidence>
<feature type="domain" description="CENP-V/GFA" evidence="5">
    <location>
        <begin position="31"/>
        <end position="159"/>
    </location>
</feature>
<gene>
    <name evidence="6" type="ORF">N0V84_006657</name>
</gene>
<dbReference type="PANTHER" id="PTHR33337">
    <property type="entry name" value="GFA DOMAIN-CONTAINING PROTEIN"/>
    <property type="match status" value="1"/>
</dbReference>
<evidence type="ECO:0000256" key="3">
    <source>
        <dbReference type="ARBA" id="ARBA00022833"/>
    </source>
</evidence>
<organism evidence="6 7">
    <name type="scientific">Fusarium piperis</name>
    <dbReference type="NCBI Taxonomy" id="1435070"/>
    <lineage>
        <taxon>Eukaryota</taxon>
        <taxon>Fungi</taxon>
        <taxon>Dikarya</taxon>
        <taxon>Ascomycota</taxon>
        <taxon>Pezizomycotina</taxon>
        <taxon>Sordariomycetes</taxon>
        <taxon>Hypocreomycetidae</taxon>
        <taxon>Hypocreales</taxon>
        <taxon>Nectriaceae</taxon>
        <taxon>Fusarium</taxon>
        <taxon>Fusarium solani species complex</taxon>
    </lineage>
</organism>
<comment type="similarity">
    <text evidence="1">Belongs to the Gfa family.</text>
</comment>
<dbReference type="InterPro" id="IPR011057">
    <property type="entry name" value="Mss4-like_sf"/>
</dbReference>
<dbReference type="InterPro" id="IPR006913">
    <property type="entry name" value="CENP-V/GFA"/>
</dbReference>
<comment type="caution">
    <text evidence="6">The sequence shown here is derived from an EMBL/GenBank/DDBJ whole genome shotgun (WGS) entry which is preliminary data.</text>
</comment>
<protein>
    <recommendedName>
        <fullName evidence="5">CENP-V/GFA domain-containing protein</fullName>
    </recommendedName>
</protein>
<dbReference type="Pfam" id="PF04828">
    <property type="entry name" value="GFA"/>
    <property type="match status" value="1"/>
</dbReference>
<reference evidence="6" key="1">
    <citation type="submission" date="2022-10" db="EMBL/GenBank/DDBJ databases">
        <title>Tapping the CABI collections for fungal endophytes: first genome assemblies for Collariella, Neodidymelliopsis, Ascochyta clinopodiicola, Didymella pomorum, Didymosphaeria variabile, Neocosmospora piperis and Neocucurbitaria cava.</title>
        <authorList>
            <person name="Hill R."/>
        </authorList>
    </citation>
    <scope>NUCLEOTIDE SEQUENCE</scope>
    <source>
        <strain evidence="6">IMI 366586</strain>
    </source>
</reference>
<dbReference type="GO" id="GO:0016846">
    <property type="term" value="F:carbon-sulfur lyase activity"/>
    <property type="evidence" value="ECO:0007669"/>
    <property type="project" value="InterPro"/>
</dbReference>
<evidence type="ECO:0000313" key="6">
    <source>
        <dbReference type="EMBL" id="KAJ4318843.1"/>
    </source>
</evidence>
<dbReference type="OrthoDB" id="428768at2759"/>
<proteinExistence type="inferred from homology"/>